<dbReference type="GO" id="GO:0097163">
    <property type="term" value="F:sulfur carrier activity"/>
    <property type="evidence" value="ECO:0007669"/>
    <property type="project" value="UniProtKB-UniRule"/>
</dbReference>
<dbReference type="EMBL" id="JRHO01000010">
    <property type="protein sequence ID" value="KGK98889.1"/>
    <property type="molecule type" value="Genomic_DNA"/>
</dbReference>
<comment type="caution">
    <text evidence="4">The sequence shown here is derived from an EMBL/GenBank/DDBJ whole genome shotgun (WGS) entry which is preliminary data.</text>
</comment>
<dbReference type="PANTHER" id="PTHR30592">
    <property type="entry name" value="FORMATE DEHYDROGENASE"/>
    <property type="match status" value="1"/>
</dbReference>
<dbReference type="NCBIfam" id="TIGR00129">
    <property type="entry name" value="fdhD_narQ"/>
    <property type="match status" value="1"/>
</dbReference>
<dbReference type="Gene3D" id="3.10.20.10">
    <property type="match status" value="1"/>
</dbReference>
<dbReference type="OrthoDB" id="57189at2157"/>
<dbReference type="GO" id="GO:0006777">
    <property type="term" value="P:Mo-molybdopterin cofactor biosynthetic process"/>
    <property type="evidence" value="ECO:0007669"/>
    <property type="project" value="UniProtKB-UniRule"/>
</dbReference>
<gene>
    <name evidence="3" type="primary">fdhD</name>
    <name evidence="4" type="ORF">LI82_06250</name>
</gene>
<keyword evidence="2 3" id="KW-0501">Molybdenum cofactor biosynthesis</keyword>
<proteinExistence type="inferred from homology"/>
<reference evidence="4 5" key="1">
    <citation type="submission" date="2014-09" db="EMBL/GenBank/DDBJ databases">
        <title>Draft genome sequence of an obligately methylotrophic methanogen, Methanococcoides methylutens, isolated from marine sediment.</title>
        <authorList>
            <person name="Guan Y."/>
            <person name="Ngugi D.K."/>
            <person name="Blom J."/>
            <person name="Ali S."/>
            <person name="Ferry J.G."/>
            <person name="Stingl U."/>
        </authorList>
    </citation>
    <scope>NUCLEOTIDE SEQUENCE [LARGE SCALE GENOMIC DNA]</scope>
    <source>
        <strain evidence="4 5">DSM 2657</strain>
    </source>
</reference>
<evidence type="ECO:0000313" key="5">
    <source>
        <dbReference type="Proteomes" id="UP000029859"/>
    </source>
</evidence>
<dbReference type="AlphaFoldDB" id="A0A099T1T0"/>
<dbReference type="PIRSF" id="PIRSF015626">
    <property type="entry name" value="FdhD"/>
    <property type="match status" value="1"/>
</dbReference>
<evidence type="ECO:0000313" key="4">
    <source>
        <dbReference type="EMBL" id="KGK98889.1"/>
    </source>
</evidence>
<dbReference type="GO" id="GO:0016783">
    <property type="term" value="F:sulfurtransferase activity"/>
    <property type="evidence" value="ECO:0007669"/>
    <property type="project" value="InterPro"/>
</dbReference>
<evidence type="ECO:0000256" key="3">
    <source>
        <dbReference type="HAMAP-Rule" id="MF_00187"/>
    </source>
</evidence>
<comment type="caution">
    <text evidence="3">Lacks conserved residue(s) required for the propagation of feature annotation.</text>
</comment>
<sequence>MPLDWHVDRKTGQNNFWRDEERDVSAPYLPYRCVELTEDGNNEIDVDVIVEKEFHLSLNDVPLASFFATPREFRELATGFLLCEGFIDHAIDIISVEVEDDKLICHADICPDRIKKTRRDIDPDARFDFCSCAIGSRPCRKKIGSETDIKFDRKVFFKAVEHLKKDAKTWRRTGGTHSVIVCDSEGEILAFCEDVSRASAVDKAVGKAALAGVDMSNCALVATGRLSVTMVSKAINAGVSVLASKAGPINEGIDLARATGLTLVGFVRPPNMYVYNGIERLI</sequence>
<feature type="active site" description="Cysteine persulfide intermediate" evidence="3">
    <location>
        <position position="132"/>
    </location>
</feature>
<dbReference type="SUPFAM" id="SSF53927">
    <property type="entry name" value="Cytidine deaminase-like"/>
    <property type="match status" value="1"/>
</dbReference>
<dbReference type="HAMAP" id="MF_00187">
    <property type="entry name" value="FdhD"/>
    <property type="match status" value="1"/>
</dbReference>
<keyword evidence="5" id="KW-1185">Reference proteome</keyword>
<protein>
    <recommendedName>
        <fullName evidence="3">Sulfur carrier protein FdhD</fullName>
    </recommendedName>
</protein>
<dbReference type="RefSeq" id="WP_048194107.1">
    <property type="nucleotide sequence ID" value="NZ_CAAGSM010000003.1"/>
</dbReference>
<evidence type="ECO:0000256" key="2">
    <source>
        <dbReference type="ARBA" id="ARBA00023150"/>
    </source>
</evidence>
<evidence type="ECO:0000256" key="1">
    <source>
        <dbReference type="ARBA" id="ARBA00022490"/>
    </source>
</evidence>
<keyword evidence="1 3" id="KW-0963">Cytoplasm</keyword>
<comment type="function">
    <text evidence="3">Required for formate dehydrogenase (FDH) activity. Acts as a sulfur carrier protein that transfers sulfur from IscS to the molybdenum cofactor prior to its insertion into FDH.</text>
</comment>
<name>A0A099T1T0_METMT</name>
<dbReference type="Proteomes" id="UP000029859">
    <property type="component" value="Unassembled WGS sequence"/>
</dbReference>
<dbReference type="InterPro" id="IPR003786">
    <property type="entry name" value="FdhD"/>
</dbReference>
<organism evidence="4 5">
    <name type="scientific">Methanococcoides methylutens</name>
    <dbReference type="NCBI Taxonomy" id="2226"/>
    <lineage>
        <taxon>Archaea</taxon>
        <taxon>Methanobacteriati</taxon>
        <taxon>Methanobacteriota</taxon>
        <taxon>Stenosarchaea group</taxon>
        <taxon>Methanomicrobia</taxon>
        <taxon>Methanosarcinales</taxon>
        <taxon>Methanosarcinaceae</taxon>
        <taxon>Methanococcoides</taxon>
    </lineage>
</organism>
<dbReference type="InterPro" id="IPR016193">
    <property type="entry name" value="Cytidine_deaminase-like"/>
</dbReference>
<dbReference type="PANTHER" id="PTHR30592:SF1">
    <property type="entry name" value="SULFUR CARRIER PROTEIN FDHD"/>
    <property type="match status" value="1"/>
</dbReference>
<dbReference type="GO" id="GO:0005737">
    <property type="term" value="C:cytoplasm"/>
    <property type="evidence" value="ECO:0007669"/>
    <property type="project" value="UniProtKB-SubCell"/>
</dbReference>
<accession>A0A099T1T0</accession>
<comment type="subcellular location">
    <subcellularLocation>
        <location evidence="3">Cytoplasm</location>
    </subcellularLocation>
</comment>
<dbReference type="Pfam" id="PF02634">
    <property type="entry name" value="FdhD-NarQ"/>
    <property type="match status" value="1"/>
</dbReference>
<comment type="similarity">
    <text evidence="3">Belongs to the FdhD family.</text>
</comment>
<dbReference type="Gene3D" id="3.40.140.10">
    <property type="entry name" value="Cytidine Deaminase, domain 2"/>
    <property type="match status" value="1"/>
</dbReference>